<evidence type="ECO:0000256" key="8">
    <source>
        <dbReference type="ARBA" id="ARBA00080744"/>
    </source>
</evidence>
<dbReference type="GO" id="GO:0008270">
    <property type="term" value="F:zinc ion binding"/>
    <property type="evidence" value="ECO:0007669"/>
    <property type="project" value="UniProtKB-KW"/>
</dbReference>
<keyword evidence="2" id="KW-0963">Cytoplasm</keyword>
<sequence>MQALNRDWERLSTKSSTNHREVVQGVDQVISHLELLKDLLHRDGFQVMPNGLDPILTQSKTISKSALQAHKEYHSIYSKWQKAIDKKFNQTILPLLGAQSVSTSTSTTAEASSSKSKLQPFSSDTARLALKRVITSHLLRQGRFDTARIFAEESELSVSAPELQACQELHQITSLIQIGYLDEALSWAMKNREWLKARESTLEFDLRRSAFVRILTQADFDKNALDGEENEVTGNMQVEEEVTRTEKVEEEEEEDKMMMESVTFENLGKERESLDPKVLDGSLLPSGTQGNSGLIQPNAQAAHKALEYARYHFPRFFPKKWDESVKLTASVLFTPLSKLRKSPYAEFFKPAPDGKSGDQPWLHAYHLVPLFTKEFNARMEWSKELPLKVATDLGSGGALAKIAKVRSVMKEKRTEWSQSDELPVEIPLPQDYRFHSVFACPVSKEQSTESNPPMMMPCGHVIAKESMQKLAKGGGTVKCPYCPSSASMSSAMQVYF</sequence>
<dbReference type="Gene3D" id="3.30.40.10">
    <property type="entry name" value="Zinc/RING finger domain, C3HC4 (zinc finger)"/>
    <property type="match status" value="1"/>
</dbReference>
<dbReference type="InterPro" id="IPR024964">
    <property type="entry name" value="CTLH/CRA"/>
</dbReference>
<organism evidence="12 13">
    <name type="scientific">Phakopsora pachyrhizi</name>
    <name type="common">Asian soybean rust disease fungus</name>
    <dbReference type="NCBI Taxonomy" id="170000"/>
    <lineage>
        <taxon>Eukaryota</taxon>
        <taxon>Fungi</taxon>
        <taxon>Dikarya</taxon>
        <taxon>Basidiomycota</taxon>
        <taxon>Pucciniomycotina</taxon>
        <taxon>Pucciniomycetes</taxon>
        <taxon>Pucciniales</taxon>
        <taxon>Phakopsoraceae</taxon>
        <taxon>Phakopsora</taxon>
    </lineage>
</organism>
<keyword evidence="5" id="KW-0862">Zinc</keyword>
<evidence type="ECO:0000313" key="12">
    <source>
        <dbReference type="EMBL" id="CAH7686196.1"/>
    </source>
</evidence>
<comment type="subcellular location">
    <subcellularLocation>
        <location evidence="1">Cytoplasm</location>
    </subcellularLocation>
</comment>
<dbReference type="InterPro" id="IPR027370">
    <property type="entry name" value="Znf-RING_euk"/>
</dbReference>
<evidence type="ECO:0000313" key="13">
    <source>
        <dbReference type="Proteomes" id="UP001153365"/>
    </source>
</evidence>
<dbReference type="GO" id="GO:0061630">
    <property type="term" value="F:ubiquitin protein ligase activity"/>
    <property type="evidence" value="ECO:0007669"/>
    <property type="project" value="InterPro"/>
</dbReference>
<evidence type="ECO:0000256" key="6">
    <source>
        <dbReference type="ARBA" id="ARBA00061136"/>
    </source>
</evidence>
<dbReference type="GO" id="GO:0005737">
    <property type="term" value="C:cytoplasm"/>
    <property type="evidence" value="ECO:0007669"/>
    <property type="project" value="UniProtKB-SubCell"/>
</dbReference>
<dbReference type="GO" id="GO:0034657">
    <property type="term" value="C:GID complex"/>
    <property type="evidence" value="ECO:0007669"/>
    <property type="project" value="TreeGrafter"/>
</dbReference>
<feature type="domain" description="CTLH" evidence="10">
    <location>
        <begin position="168"/>
        <end position="222"/>
    </location>
</feature>
<gene>
    <name evidence="12" type="ORF">PPACK8108_LOCUS20812</name>
</gene>
<comment type="caution">
    <text evidence="12">The sequence shown here is derived from an EMBL/GenBank/DDBJ whole genome shotgun (WGS) entry which is preliminary data.</text>
</comment>
<evidence type="ECO:0000259" key="10">
    <source>
        <dbReference type="PROSITE" id="PS50897"/>
    </source>
</evidence>
<dbReference type="InterPro" id="IPR044063">
    <property type="entry name" value="ZF_RING_GID"/>
</dbReference>
<dbReference type="CDD" id="cd16652">
    <property type="entry name" value="dRING_Rmd5p-like"/>
    <property type="match status" value="1"/>
</dbReference>
<evidence type="ECO:0000256" key="1">
    <source>
        <dbReference type="ARBA" id="ARBA00004496"/>
    </source>
</evidence>
<evidence type="ECO:0000256" key="3">
    <source>
        <dbReference type="ARBA" id="ARBA00022723"/>
    </source>
</evidence>
<accession>A0AAV0BIC6</accession>
<evidence type="ECO:0000256" key="2">
    <source>
        <dbReference type="ARBA" id="ARBA00022490"/>
    </source>
</evidence>
<dbReference type="PROSITE" id="PS50896">
    <property type="entry name" value="LISH"/>
    <property type="match status" value="1"/>
</dbReference>
<evidence type="ECO:0000256" key="4">
    <source>
        <dbReference type="ARBA" id="ARBA00022771"/>
    </source>
</evidence>
<dbReference type="FunFam" id="3.30.40.10:FF:000143">
    <property type="entry name" value="Regulator of gluconeogenesis Rmd5"/>
    <property type="match status" value="1"/>
</dbReference>
<evidence type="ECO:0000256" key="7">
    <source>
        <dbReference type="ARBA" id="ARBA00075398"/>
    </source>
</evidence>
<dbReference type="SUPFAM" id="SSF57850">
    <property type="entry name" value="RING/U-box"/>
    <property type="match status" value="1"/>
</dbReference>
<dbReference type="InterPro" id="IPR013083">
    <property type="entry name" value="Znf_RING/FYVE/PHD"/>
</dbReference>
<feature type="domain" description="RING-Gid-type" evidence="11">
    <location>
        <begin position="440"/>
        <end position="482"/>
    </location>
</feature>
<dbReference type="PANTHER" id="PTHR12170:SF3">
    <property type="entry name" value="GH10162P"/>
    <property type="match status" value="1"/>
</dbReference>
<dbReference type="PANTHER" id="PTHR12170">
    <property type="entry name" value="MACROPHAGE ERYTHROBLAST ATTACHER-RELATED"/>
    <property type="match status" value="1"/>
</dbReference>
<dbReference type="PROSITE" id="PS51867">
    <property type="entry name" value="ZF_RING_GID"/>
    <property type="match status" value="1"/>
</dbReference>
<keyword evidence="3" id="KW-0479">Metal-binding</keyword>
<proteinExistence type="inferred from homology"/>
<reference evidence="12" key="1">
    <citation type="submission" date="2022-06" db="EMBL/GenBank/DDBJ databases">
        <authorList>
            <consortium name="SYNGENTA / RWTH Aachen University"/>
        </authorList>
    </citation>
    <scope>NUCLEOTIDE SEQUENCE</scope>
</reference>
<dbReference type="InterPro" id="IPR037683">
    <property type="entry name" value="Rmd5_dRing"/>
</dbReference>
<dbReference type="GO" id="GO:0005634">
    <property type="term" value="C:nucleus"/>
    <property type="evidence" value="ECO:0007669"/>
    <property type="project" value="TreeGrafter"/>
</dbReference>
<dbReference type="EMBL" id="CALTRL010005775">
    <property type="protein sequence ID" value="CAH7686196.1"/>
    <property type="molecule type" value="Genomic_DNA"/>
</dbReference>
<dbReference type="InterPro" id="IPR006595">
    <property type="entry name" value="CTLH_C"/>
</dbReference>
<dbReference type="InterPro" id="IPR006594">
    <property type="entry name" value="LisH"/>
</dbReference>
<evidence type="ECO:0000256" key="5">
    <source>
        <dbReference type="ARBA" id="ARBA00022833"/>
    </source>
</evidence>
<comment type="similarity">
    <text evidence="6">Belongs to the RMD5/GID2 family.</text>
</comment>
<feature type="zinc finger region" description="RING-Gid-type" evidence="9">
    <location>
        <begin position="440"/>
        <end position="482"/>
    </location>
</feature>
<keyword evidence="13" id="KW-1185">Reference proteome</keyword>
<evidence type="ECO:0000256" key="9">
    <source>
        <dbReference type="PROSITE-ProRule" id="PRU01215"/>
    </source>
</evidence>
<dbReference type="InterPro" id="IPR045098">
    <property type="entry name" value="Fyv10_fam"/>
</dbReference>
<dbReference type="Pfam" id="PF10607">
    <property type="entry name" value="CTLH"/>
    <property type="match status" value="1"/>
</dbReference>
<name>A0AAV0BIC6_PHAPC</name>
<dbReference type="Pfam" id="PF13445">
    <property type="entry name" value="zf-RING_UBOX"/>
    <property type="match status" value="1"/>
</dbReference>
<dbReference type="AlphaFoldDB" id="A0AAV0BIC6"/>
<evidence type="ECO:0000259" key="11">
    <source>
        <dbReference type="PROSITE" id="PS51867"/>
    </source>
</evidence>
<dbReference type="Proteomes" id="UP001153365">
    <property type="component" value="Unassembled WGS sequence"/>
</dbReference>
<protein>
    <recommendedName>
        <fullName evidence="8">GID complex catalytic subunit 2</fullName>
    </recommendedName>
    <alternativeName>
        <fullName evidence="7">Glucose-induced degradation protein 2</fullName>
    </alternativeName>
</protein>
<keyword evidence="4 9" id="KW-0863">Zinc-finger</keyword>
<dbReference type="PROSITE" id="PS50897">
    <property type="entry name" value="CTLH"/>
    <property type="match status" value="1"/>
</dbReference>
<dbReference type="GO" id="GO:0043161">
    <property type="term" value="P:proteasome-mediated ubiquitin-dependent protein catabolic process"/>
    <property type="evidence" value="ECO:0007669"/>
    <property type="project" value="InterPro"/>
</dbReference>